<evidence type="ECO:0000256" key="2">
    <source>
        <dbReference type="ARBA" id="ARBA00022490"/>
    </source>
</evidence>
<sequence>MLFLLDGTSPLEPFPDPEKAEINPDGLLAVGGDLAPERIVQAYRQGIFPWYDESQPILWWSPDPRMVLFPDELHVSRSMRKLLRRKKFSVTFDQAFGQVIRACAEPRSHEPGTWLTQEMILAWEALHEQGIAHSVEAWRDGKLVGGLYGNALGSLFFGESMFSREANASKVAFICLVRSLVHSGYELIDCQVYTEHLASLGARMIPRKQFLARLKKSLRIPVSFPREVSCA</sequence>
<dbReference type="GO" id="GO:0008914">
    <property type="term" value="F:leucyl-tRNA--protein transferase activity"/>
    <property type="evidence" value="ECO:0007669"/>
    <property type="project" value="UniProtKB-UniRule"/>
</dbReference>
<dbReference type="PANTHER" id="PTHR30098">
    <property type="entry name" value="LEUCYL/PHENYLALANYL-TRNA--PROTEIN TRANSFERASE"/>
    <property type="match status" value="1"/>
</dbReference>
<dbReference type="Proteomes" id="UP000031631">
    <property type="component" value="Chromosome"/>
</dbReference>
<dbReference type="RefSeq" id="WP_082030674.1">
    <property type="nucleotide sequence ID" value="NZ_AP012273.1"/>
</dbReference>
<dbReference type="HAMAP" id="MF_00688">
    <property type="entry name" value="Leu_Phe_trans"/>
    <property type="match status" value="1"/>
</dbReference>
<evidence type="ECO:0000256" key="9">
    <source>
        <dbReference type="ARBA" id="ARBA00061535"/>
    </source>
</evidence>
<comment type="catalytic activity">
    <reaction evidence="6 15">
        <text>N-terminal L-arginyl-[protein] + L-leucyl-tRNA(Leu) = N-terminal L-leucyl-L-arginyl-[protein] + tRNA(Leu) + H(+)</text>
        <dbReference type="Rhea" id="RHEA:50416"/>
        <dbReference type="Rhea" id="RHEA-COMP:9613"/>
        <dbReference type="Rhea" id="RHEA-COMP:9622"/>
        <dbReference type="Rhea" id="RHEA-COMP:12672"/>
        <dbReference type="Rhea" id="RHEA-COMP:12673"/>
        <dbReference type="ChEBI" id="CHEBI:15378"/>
        <dbReference type="ChEBI" id="CHEBI:64719"/>
        <dbReference type="ChEBI" id="CHEBI:78442"/>
        <dbReference type="ChEBI" id="CHEBI:78494"/>
        <dbReference type="ChEBI" id="CHEBI:133044"/>
        <dbReference type="EC" id="2.3.2.6"/>
    </reaction>
</comment>
<proteinExistence type="inferred from homology"/>
<dbReference type="Gene3D" id="3.30.70.3550">
    <property type="entry name" value="Leucyl/phenylalanyl-tRNA-protein transferase, N-terminal domain"/>
    <property type="match status" value="1"/>
</dbReference>
<evidence type="ECO:0000256" key="15">
    <source>
        <dbReference type="HAMAP-Rule" id="MF_00688"/>
    </source>
</evidence>
<keyword evidence="17" id="KW-1185">Reference proteome</keyword>
<evidence type="ECO:0000256" key="13">
    <source>
        <dbReference type="ARBA" id="ARBA00077165"/>
    </source>
</evidence>
<dbReference type="InterPro" id="IPR016181">
    <property type="entry name" value="Acyl_CoA_acyltransferase"/>
</dbReference>
<keyword evidence="4 15" id="KW-0012">Acyltransferase</keyword>
<evidence type="ECO:0000256" key="8">
    <source>
        <dbReference type="ARBA" id="ARBA00054043"/>
    </source>
</evidence>
<protein>
    <recommendedName>
        <fullName evidence="11 15">Leucyl/phenylalanyl-tRNA--protein transferase</fullName>
        <ecNumber evidence="10 15">2.3.2.6</ecNumber>
    </recommendedName>
    <alternativeName>
        <fullName evidence="12 15">L/F-transferase</fullName>
    </alternativeName>
    <alternativeName>
        <fullName evidence="13 15">Leucyltransferase</fullName>
    </alternativeName>
    <alternativeName>
        <fullName evidence="14 15">Phenyalanyltransferase</fullName>
    </alternativeName>
</protein>
<dbReference type="EMBL" id="AP012273">
    <property type="protein sequence ID" value="BAO44622.1"/>
    <property type="molecule type" value="Genomic_DNA"/>
</dbReference>
<accession>A0A7U6GJ97</accession>
<dbReference type="InterPro" id="IPR042221">
    <property type="entry name" value="Leu/Phe-tRNA_Trfase_N"/>
</dbReference>
<gene>
    <name evidence="15" type="primary">aat</name>
    <name evidence="16" type="ORF">TBH_C1705</name>
</gene>
<comment type="catalytic activity">
    <reaction evidence="5 15">
        <text>L-phenylalanyl-tRNA(Phe) + an N-terminal L-alpha-aminoacyl-[protein] = an N-terminal L-phenylalanyl-L-alpha-aminoacyl-[protein] + tRNA(Phe)</text>
        <dbReference type="Rhea" id="RHEA:43632"/>
        <dbReference type="Rhea" id="RHEA-COMP:9668"/>
        <dbReference type="Rhea" id="RHEA-COMP:9699"/>
        <dbReference type="Rhea" id="RHEA-COMP:10636"/>
        <dbReference type="Rhea" id="RHEA-COMP:10637"/>
        <dbReference type="ChEBI" id="CHEBI:78442"/>
        <dbReference type="ChEBI" id="CHEBI:78531"/>
        <dbReference type="ChEBI" id="CHEBI:78597"/>
        <dbReference type="ChEBI" id="CHEBI:83561"/>
        <dbReference type="EC" id="2.3.2.6"/>
    </reaction>
</comment>
<evidence type="ECO:0000256" key="5">
    <source>
        <dbReference type="ARBA" id="ARBA00050607"/>
    </source>
</evidence>
<dbReference type="NCBIfam" id="TIGR00667">
    <property type="entry name" value="aat"/>
    <property type="match status" value="1"/>
</dbReference>
<evidence type="ECO:0000256" key="7">
    <source>
        <dbReference type="ARBA" id="ARBA00051538"/>
    </source>
</evidence>
<evidence type="ECO:0000256" key="3">
    <source>
        <dbReference type="ARBA" id="ARBA00022679"/>
    </source>
</evidence>
<dbReference type="SUPFAM" id="SSF55729">
    <property type="entry name" value="Acyl-CoA N-acyltransferases (Nat)"/>
    <property type="match status" value="1"/>
</dbReference>
<evidence type="ECO:0000256" key="11">
    <source>
        <dbReference type="ARBA" id="ARBA00074372"/>
    </source>
</evidence>
<comment type="similarity">
    <text evidence="9 15">Belongs to the L/F-transferase family.</text>
</comment>
<comment type="function">
    <text evidence="8 15">Functions in the N-end rule pathway of protein degradation where it conjugates Leu, Phe and, less efficiently, Met from aminoacyl-tRNAs to the N-termini of proteins containing an N-terminal arginine or lysine.</text>
</comment>
<evidence type="ECO:0000256" key="12">
    <source>
        <dbReference type="ARBA" id="ARBA00077136"/>
    </source>
</evidence>
<keyword evidence="2 15" id="KW-0963">Cytoplasm</keyword>
<dbReference type="OrthoDB" id="9790282at2"/>
<name>A0A7U6GJ97_9GAMM</name>
<dbReference type="KEGG" id="tbn:TBH_C1705"/>
<evidence type="ECO:0000256" key="4">
    <source>
        <dbReference type="ARBA" id="ARBA00023315"/>
    </source>
</evidence>
<evidence type="ECO:0000313" key="16">
    <source>
        <dbReference type="EMBL" id="BAO44622.1"/>
    </source>
</evidence>
<evidence type="ECO:0000256" key="6">
    <source>
        <dbReference type="ARBA" id="ARBA00050652"/>
    </source>
</evidence>
<evidence type="ECO:0000256" key="14">
    <source>
        <dbReference type="ARBA" id="ARBA00083640"/>
    </source>
</evidence>
<dbReference type="PANTHER" id="PTHR30098:SF2">
    <property type="entry name" value="LEUCYL_PHENYLALANYL-TRNA--PROTEIN TRANSFERASE"/>
    <property type="match status" value="1"/>
</dbReference>
<dbReference type="InterPro" id="IPR042203">
    <property type="entry name" value="Leu/Phe-tRNA_Trfase_C"/>
</dbReference>
<comment type="catalytic activity">
    <reaction evidence="7 15">
        <text>N-terminal L-lysyl-[protein] + L-leucyl-tRNA(Leu) = N-terminal L-leucyl-L-lysyl-[protein] + tRNA(Leu) + H(+)</text>
        <dbReference type="Rhea" id="RHEA:12340"/>
        <dbReference type="Rhea" id="RHEA-COMP:9613"/>
        <dbReference type="Rhea" id="RHEA-COMP:9622"/>
        <dbReference type="Rhea" id="RHEA-COMP:12670"/>
        <dbReference type="Rhea" id="RHEA-COMP:12671"/>
        <dbReference type="ChEBI" id="CHEBI:15378"/>
        <dbReference type="ChEBI" id="CHEBI:65249"/>
        <dbReference type="ChEBI" id="CHEBI:78442"/>
        <dbReference type="ChEBI" id="CHEBI:78494"/>
        <dbReference type="ChEBI" id="CHEBI:133043"/>
        <dbReference type="EC" id="2.3.2.6"/>
    </reaction>
</comment>
<keyword evidence="3 15" id="KW-0808">Transferase</keyword>
<evidence type="ECO:0000256" key="10">
    <source>
        <dbReference type="ARBA" id="ARBA00066767"/>
    </source>
</evidence>
<evidence type="ECO:0000256" key="1">
    <source>
        <dbReference type="ARBA" id="ARBA00004496"/>
    </source>
</evidence>
<dbReference type="InterPro" id="IPR004616">
    <property type="entry name" value="Leu/Phe-tRNA_Trfase"/>
</dbReference>
<comment type="subcellular location">
    <subcellularLocation>
        <location evidence="1 15">Cytoplasm</location>
    </subcellularLocation>
</comment>
<dbReference type="GO" id="GO:0030163">
    <property type="term" value="P:protein catabolic process"/>
    <property type="evidence" value="ECO:0007669"/>
    <property type="project" value="UniProtKB-UniRule"/>
</dbReference>
<dbReference type="AlphaFoldDB" id="A0A7U6GJ97"/>
<dbReference type="Gene3D" id="3.40.630.70">
    <property type="entry name" value="Leucyl/phenylalanyl-tRNA-protein transferase, C-terminal domain"/>
    <property type="match status" value="1"/>
</dbReference>
<dbReference type="EC" id="2.3.2.6" evidence="10 15"/>
<dbReference type="Pfam" id="PF03588">
    <property type="entry name" value="Leu_Phe_trans"/>
    <property type="match status" value="1"/>
</dbReference>
<reference evidence="16 17" key="1">
    <citation type="journal article" date="2014" name="PLoS ONE">
        <title>Physiological and genomic features of a novel sulfur-oxidizing gammaproteobacterium belonging to a previously uncultivated symbiotic lineage isolated from a hydrothermal vent.</title>
        <authorList>
            <person name="Nunoura T."/>
            <person name="Takaki Y."/>
            <person name="Kazama H."/>
            <person name="Kakuta J."/>
            <person name="Shimamura S."/>
            <person name="Makita H."/>
            <person name="Hirai M."/>
            <person name="Miyazaki M."/>
            <person name="Takai K."/>
        </authorList>
    </citation>
    <scope>NUCLEOTIDE SEQUENCE [LARGE SCALE GENOMIC DNA]</scope>
    <source>
        <strain evidence="16 17">Hiromi1</strain>
    </source>
</reference>
<dbReference type="GO" id="GO:0005737">
    <property type="term" value="C:cytoplasm"/>
    <property type="evidence" value="ECO:0007669"/>
    <property type="project" value="UniProtKB-SubCell"/>
</dbReference>
<dbReference type="FunFam" id="3.30.70.3550:FF:000001">
    <property type="entry name" value="Leucyl/phenylalanyl-tRNA--protein transferase"/>
    <property type="match status" value="1"/>
</dbReference>
<organism evidence="16 17">
    <name type="scientific">Thiolapillus brandeum</name>
    <dbReference type="NCBI Taxonomy" id="1076588"/>
    <lineage>
        <taxon>Bacteria</taxon>
        <taxon>Pseudomonadati</taxon>
        <taxon>Pseudomonadota</taxon>
        <taxon>Gammaproteobacteria</taxon>
        <taxon>Chromatiales</taxon>
        <taxon>Sedimenticolaceae</taxon>
        <taxon>Thiolapillus</taxon>
    </lineage>
</organism>
<dbReference type="FunFam" id="3.40.630.70:FF:000001">
    <property type="entry name" value="Leucyl/phenylalanyl-tRNA--protein transferase"/>
    <property type="match status" value="1"/>
</dbReference>
<evidence type="ECO:0000313" key="17">
    <source>
        <dbReference type="Proteomes" id="UP000031631"/>
    </source>
</evidence>